<proteinExistence type="predicted"/>
<protein>
    <recommendedName>
        <fullName evidence="10">Cadherin domain-containing protein</fullName>
    </recommendedName>
</protein>
<comment type="caution">
    <text evidence="11">The sequence shown here is derived from an EMBL/GenBank/DDBJ whole genome shotgun (WGS) entry which is preliminary data.</text>
</comment>
<evidence type="ECO:0000256" key="7">
    <source>
        <dbReference type="ARBA" id="ARBA00023180"/>
    </source>
</evidence>
<dbReference type="EMBL" id="WHWB01033997">
    <property type="protein sequence ID" value="KAJ7415077.1"/>
    <property type="molecule type" value="Genomic_DNA"/>
</dbReference>
<evidence type="ECO:0000313" key="11">
    <source>
        <dbReference type="EMBL" id="KAJ7415077.1"/>
    </source>
</evidence>
<evidence type="ECO:0000256" key="9">
    <source>
        <dbReference type="SAM" id="Phobius"/>
    </source>
</evidence>
<comment type="subcellular location">
    <subcellularLocation>
        <location evidence="1">Membrane</location>
        <topology evidence="1">Single-pass membrane protein</topology>
    </subcellularLocation>
</comment>
<keyword evidence="5 9" id="KW-1133">Transmembrane helix</keyword>
<feature type="domain" description="Cadherin" evidence="10">
    <location>
        <begin position="184"/>
        <end position="308"/>
    </location>
</feature>
<dbReference type="SUPFAM" id="SSF49313">
    <property type="entry name" value="Cadherin-like"/>
    <property type="match status" value="2"/>
</dbReference>
<dbReference type="CDD" id="cd11304">
    <property type="entry name" value="Cadherin_repeat"/>
    <property type="match status" value="2"/>
</dbReference>
<keyword evidence="4 8" id="KW-0106">Calcium</keyword>
<gene>
    <name evidence="11" type="ORF">WISP_79841</name>
</gene>
<dbReference type="Gene3D" id="2.60.40.60">
    <property type="entry name" value="Cadherins"/>
    <property type="match status" value="3"/>
</dbReference>
<dbReference type="InterPro" id="IPR050174">
    <property type="entry name" value="Protocadherin/Cadherin-CA"/>
</dbReference>
<feature type="domain" description="Cadherin" evidence="10">
    <location>
        <begin position="87"/>
        <end position="183"/>
    </location>
</feature>
<dbReference type="InterPro" id="IPR002126">
    <property type="entry name" value="Cadherin-like_dom"/>
</dbReference>
<keyword evidence="7" id="KW-0325">Glycoprotein</keyword>
<evidence type="ECO:0000256" key="6">
    <source>
        <dbReference type="ARBA" id="ARBA00023136"/>
    </source>
</evidence>
<name>A0ABQ9DAY2_9PASS</name>
<evidence type="ECO:0000256" key="8">
    <source>
        <dbReference type="PROSITE-ProRule" id="PRU00043"/>
    </source>
</evidence>
<sequence>MPKGSFADDVSKDLRLQLSTIQDASILDKEAITLVCCLDFEKGDFYEPEVQAHDGGGLFNTSKVRFAMTDISEHASQTFLPLILNVISEDAPLGIVMALVHVQDCDLGANSEVHCSFDGGPPFRLEKSFGDHYRTVTTRELDREQVWDYNLTERAHDGGSPSLQSSAVLALRVLDVNDNAPVFTQERYRAQLAENNVAGALVLRVRATDADWGHNAWGVAVDADAGQNAWLSYELAKAMEPGLFRVGLLSGEVRTARDVTKRDAPLQRLVLLVRDHAQLPRFATATLAIALLYGFSDTFLQLEHTPASRQQTQAAEEELPTIYLLASLGCVSSFFLLSVLTLATAKLFKARLREHFSPPSPSLNADRDFSGDNLVVGGTDTLLPACRSKV</sequence>
<dbReference type="PRINTS" id="PR00205">
    <property type="entry name" value="CADHERIN"/>
</dbReference>
<evidence type="ECO:0000256" key="1">
    <source>
        <dbReference type="ARBA" id="ARBA00004167"/>
    </source>
</evidence>
<accession>A0ABQ9DAY2</accession>
<dbReference type="InterPro" id="IPR015919">
    <property type="entry name" value="Cadherin-like_sf"/>
</dbReference>
<evidence type="ECO:0000256" key="3">
    <source>
        <dbReference type="ARBA" id="ARBA00022737"/>
    </source>
</evidence>
<evidence type="ECO:0000313" key="12">
    <source>
        <dbReference type="Proteomes" id="UP001145742"/>
    </source>
</evidence>
<organism evidence="11 12">
    <name type="scientific">Willisornis vidua</name>
    <name type="common">Xingu scale-backed antbird</name>
    <dbReference type="NCBI Taxonomy" id="1566151"/>
    <lineage>
        <taxon>Eukaryota</taxon>
        <taxon>Metazoa</taxon>
        <taxon>Chordata</taxon>
        <taxon>Craniata</taxon>
        <taxon>Vertebrata</taxon>
        <taxon>Euteleostomi</taxon>
        <taxon>Archelosauria</taxon>
        <taxon>Archosauria</taxon>
        <taxon>Dinosauria</taxon>
        <taxon>Saurischia</taxon>
        <taxon>Theropoda</taxon>
        <taxon>Coelurosauria</taxon>
        <taxon>Aves</taxon>
        <taxon>Neognathae</taxon>
        <taxon>Neoaves</taxon>
        <taxon>Telluraves</taxon>
        <taxon>Australaves</taxon>
        <taxon>Passeriformes</taxon>
        <taxon>Thamnophilidae</taxon>
        <taxon>Willisornis</taxon>
    </lineage>
</organism>
<keyword evidence="3" id="KW-0677">Repeat</keyword>
<dbReference type="InterPro" id="IPR020894">
    <property type="entry name" value="Cadherin_CS"/>
</dbReference>
<dbReference type="PROSITE" id="PS50268">
    <property type="entry name" value="CADHERIN_2"/>
    <property type="match status" value="2"/>
</dbReference>
<dbReference type="PANTHER" id="PTHR24028:SF234">
    <property type="entry name" value="PROTOCADHERIN GAMMA-A3"/>
    <property type="match status" value="1"/>
</dbReference>
<keyword evidence="6 9" id="KW-0472">Membrane</keyword>
<dbReference type="Proteomes" id="UP001145742">
    <property type="component" value="Unassembled WGS sequence"/>
</dbReference>
<keyword evidence="2 9" id="KW-0812">Transmembrane</keyword>
<dbReference type="SMART" id="SM00112">
    <property type="entry name" value="CA"/>
    <property type="match status" value="3"/>
</dbReference>
<evidence type="ECO:0000259" key="10">
    <source>
        <dbReference type="PROSITE" id="PS50268"/>
    </source>
</evidence>
<evidence type="ECO:0000256" key="5">
    <source>
        <dbReference type="ARBA" id="ARBA00022989"/>
    </source>
</evidence>
<dbReference type="PANTHER" id="PTHR24028">
    <property type="entry name" value="CADHERIN-87A"/>
    <property type="match status" value="1"/>
</dbReference>
<feature type="transmembrane region" description="Helical" evidence="9">
    <location>
        <begin position="322"/>
        <end position="343"/>
    </location>
</feature>
<evidence type="ECO:0000256" key="2">
    <source>
        <dbReference type="ARBA" id="ARBA00022692"/>
    </source>
</evidence>
<reference evidence="11" key="1">
    <citation type="submission" date="2019-10" db="EMBL/GenBank/DDBJ databases">
        <authorList>
            <person name="Soares A.E.R."/>
            <person name="Aleixo A."/>
            <person name="Schneider P."/>
            <person name="Miyaki C.Y."/>
            <person name="Schneider M.P."/>
            <person name="Mello C."/>
            <person name="Vasconcelos A.T.R."/>
        </authorList>
    </citation>
    <scope>NUCLEOTIDE SEQUENCE</scope>
    <source>
        <tissue evidence="11">Muscle</tissue>
    </source>
</reference>
<keyword evidence="12" id="KW-1185">Reference proteome</keyword>
<dbReference type="PROSITE" id="PS00232">
    <property type="entry name" value="CADHERIN_1"/>
    <property type="match status" value="1"/>
</dbReference>
<dbReference type="Pfam" id="PF00028">
    <property type="entry name" value="Cadherin"/>
    <property type="match status" value="1"/>
</dbReference>
<evidence type="ECO:0000256" key="4">
    <source>
        <dbReference type="ARBA" id="ARBA00022837"/>
    </source>
</evidence>